<organism evidence="7 8">
    <name type="scientific">Salinisphaera aquimarina</name>
    <dbReference type="NCBI Taxonomy" id="2094031"/>
    <lineage>
        <taxon>Bacteria</taxon>
        <taxon>Pseudomonadati</taxon>
        <taxon>Pseudomonadota</taxon>
        <taxon>Gammaproteobacteria</taxon>
        <taxon>Salinisphaerales</taxon>
        <taxon>Salinisphaeraceae</taxon>
        <taxon>Salinisphaera</taxon>
    </lineage>
</organism>
<gene>
    <name evidence="7" type="ORF">ACFOSU_08505</name>
</gene>
<dbReference type="SUPFAM" id="SSF111369">
    <property type="entry name" value="HlyD-like secretion proteins"/>
    <property type="match status" value="1"/>
</dbReference>
<evidence type="ECO:0000256" key="1">
    <source>
        <dbReference type="ARBA" id="ARBA00004196"/>
    </source>
</evidence>
<dbReference type="PANTHER" id="PTHR32347:SF23">
    <property type="entry name" value="BLL5650 PROTEIN"/>
    <property type="match status" value="1"/>
</dbReference>
<evidence type="ECO:0000256" key="4">
    <source>
        <dbReference type="SAM" id="MobiDB-lite"/>
    </source>
</evidence>
<dbReference type="Proteomes" id="UP001595462">
    <property type="component" value="Unassembled WGS sequence"/>
</dbReference>
<feature type="transmembrane region" description="Helical" evidence="5">
    <location>
        <begin position="25"/>
        <end position="44"/>
    </location>
</feature>
<evidence type="ECO:0000256" key="2">
    <source>
        <dbReference type="ARBA" id="ARBA00023054"/>
    </source>
</evidence>
<dbReference type="InterPro" id="IPR058792">
    <property type="entry name" value="Beta-barrel_RND_2"/>
</dbReference>
<evidence type="ECO:0000256" key="3">
    <source>
        <dbReference type="SAM" id="Coils"/>
    </source>
</evidence>
<reference evidence="8" key="1">
    <citation type="journal article" date="2019" name="Int. J. Syst. Evol. Microbiol.">
        <title>The Global Catalogue of Microorganisms (GCM) 10K type strain sequencing project: providing services to taxonomists for standard genome sequencing and annotation.</title>
        <authorList>
            <consortium name="The Broad Institute Genomics Platform"/>
            <consortium name="The Broad Institute Genome Sequencing Center for Infectious Disease"/>
            <person name="Wu L."/>
            <person name="Ma J."/>
        </authorList>
    </citation>
    <scope>NUCLEOTIDE SEQUENCE [LARGE SCALE GENOMIC DNA]</scope>
    <source>
        <strain evidence="8">KCTC 52640</strain>
    </source>
</reference>
<comment type="caution">
    <text evidence="7">The sequence shown here is derived from an EMBL/GenBank/DDBJ whole genome shotgun (WGS) entry which is preliminary data.</text>
</comment>
<dbReference type="EMBL" id="JBHRSS010000003">
    <property type="protein sequence ID" value="MFC3103931.1"/>
    <property type="molecule type" value="Genomic_DNA"/>
</dbReference>
<name>A0ABV7EPS3_9GAMM</name>
<evidence type="ECO:0000259" key="6">
    <source>
        <dbReference type="Pfam" id="PF25954"/>
    </source>
</evidence>
<feature type="coiled-coil region" evidence="3">
    <location>
        <begin position="101"/>
        <end position="128"/>
    </location>
</feature>
<proteinExistence type="predicted"/>
<keyword evidence="8" id="KW-1185">Reference proteome</keyword>
<keyword evidence="2 3" id="KW-0175">Coiled coil</keyword>
<dbReference type="Gene3D" id="1.10.287.470">
    <property type="entry name" value="Helix hairpin bin"/>
    <property type="match status" value="1"/>
</dbReference>
<feature type="coiled-coil region" evidence="3">
    <location>
        <begin position="231"/>
        <end position="258"/>
    </location>
</feature>
<keyword evidence="5" id="KW-1133">Transmembrane helix</keyword>
<keyword evidence="5" id="KW-0812">Transmembrane</keyword>
<protein>
    <submittedName>
        <fullName evidence="7">HlyD family secretion protein</fullName>
    </submittedName>
</protein>
<accession>A0ABV7EPS3</accession>
<dbReference type="Pfam" id="PF25954">
    <property type="entry name" value="Beta-barrel_RND_2"/>
    <property type="match status" value="1"/>
</dbReference>
<feature type="domain" description="CusB-like beta-barrel" evidence="6">
    <location>
        <begin position="291"/>
        <end position="381"/>
    </location>
</feature>
<keyword evidence="5" id="KW-0472">Membrane</keyword>
<dbReference type="InterPro" id="IPR050465">
    <property type="entry name" value="UPF0194_transport"/>
</dbReference>
<comment type="subcellular location">
    <subcellularLocation>
        <location evidence="1">Cell envelope</location>
    </subcellularLocation>
</comment>
<sequence>MTHTDTIETTTPQPSTHPGRRRLKIVAALVVAVIVVVWIGFWLYHRLTHVSENDARVATHEITVSSRLDGRVAGFDLIQGDRLAAGARVAQLYSRPDDLMRQQLAARVERMQAELDAQATRITLAKRQIAGGTEQTRDSLQADIAAMHAAQANREKARHNAKRSQALYQQHGVSQEERDIDRYNDQAAEAEYERAQRQVTMDRIALANAETGMLTAPSTTIDNPQVLENERAVMQRQLAEAQAALAHQNNRIADLTVAAPLAGVVDQTFIEQGEYVSAGQPIVMMHDPKDVWIEAKMKETKIGDLKIGQPVAIHVDARPDTTYHGHVRMIGHAATNQFALLPDPNPSGNFTKITQRLPVRIAIDDGPRAALAPGMMVEVDVDITADDATLARNRRKHEKTGSSARFGRLDLQTPARQTD</sequence>
<dbReference type="RefSeq" id="WP_380688433.1">
    <property type="nucleotide sequence ID" value="NZ_JBHRSS010000003.1"/>
</dbReference>
<evidence type="ECO:0000256" key="5">
    <source>
        <dbReference type="SAM" id="Phobius"/>
    </source>
</evidence>
<evidence type="ECO:0000313" key="8">
    <source>
        <dbReference type="Proteomes" id="UP001595462"/>
    </source>
</evidence>
<dbReference type="PANTHER" id="PTHR32347">
    <property type="entry name" value="EFFLUX SYSTEM COMPONENT YKNX-RELATED"/>
    <property type="match status" value="1"/>
</dbReference>
<dbReference type="Gene3D" id="2.40.30.170">
    <property type="match status" value="1"/>
</dbReference>
<feature type="region of interest" description="Disordered" evidence="4">
    <location>
        <begin position="392"/>
        <end position="419"/>
    </location>
</feature>
<evidence type="ECO:0000313" key="7">
    <source>
        <dbReference type="EMBL" id="MFC3103931.1"/>
    </source>
</evidence>